<dbReference type="EMBL" id="VSRR010000201">
    <property type="protein sequence ID" value="MPC12174.1"/>
    <property type="molecule type" value="Genomic_DNA"/>
</dbReference>
<organism evidence="2 3">
    <name type="scientific">Portunus trituberculatus</name>
    <name type="common">Swimming crab</name>
    <name type="synonym">Neptunus trituberculatus</name>
    <dbReference type="NCBI Taxonomy" id="210409"/>
    <lineage>
        <taxon>Eukaryota</taxon>
        <taxon>Metazoa</taxon>
        <taxon>Ecdysozoa</taxon>
        <taxon>Arthropoda</taxon>
        <taxon>Crustacea</taxon>
        <taxon>Multicrustacea</taxon>
        <taxon>Malacostraca</taxon>
        <taxon>Eumalacostraca</taxon>
        <taxon>Eucarida</taxon>
        <taxon>Decapoda</taxon>
        <taxon>Pleocyemata</taxon>
        <taxon>Brachyura</taxon>
        <taxon>Eubrachyura</taxon>
        <taxon>Portunoidea</taxon>
        <taxon>Portunidae</taxon>
        <taxon>Portuninae</taxon>
        <taxon>Portunus</taxon>
    </lineage>
</organism>
<feature type="region of interest" description="Disordered" evidence="1">
    <location>
        <begin position="1"/>
        <end position="29"/>
    </location>
</feature>
<comment type="caution">
    <text evidence="2">The sequence shown here is derived from an EMBL/GenBank/DDBJ whole genome shotgun (WGS) entry which is preliminary data.</text>
</comment>
<evidence type="ECO:0000313" key="3">
    <source>
        <dbReference type="Proteomes" id="UP000324222"/>
    </source>
</evidence>
<keyword evidence="3" id="KW-1185">Reference proteome</keyword>
<reference evidence="2 3" key="1">
    <citation type="submission" date="2019-05" db="EMBL/GenBank/DDBJ databases">
        <title>Another draft genome of Portunus trituberculatus and its Hox gene families provides insights of decapod evolution.</title>
        <authorList>
            <person name="Jeong J.-H."/>
            <person name="Song I."/>
            <person name="Kim S."/>
            <person name="Choi T."/>
            <person name="Kim D."/>
            <person name="Ryu S."/>
            <person name="Kim W."/>
        </authorList>
    </citation>
    <scope>NUCLEOTIDE SEQUENCE [LARGE SCALE GENOMIC DNA]</scope>
    <source>
        <tissue evidence="2">Muscle</tissue>
    </source>
</reference>
<dbReference type="Proteomes" id="UP000324222">
    <property type="component" value="Unassembled WGS sequence"/>
</dbReference>
<evidence type="ECO:0000313" key="2">
    <source>
        <dbReference type="EMBL" id="MPC12174.1"/>
    </source>
</evidence>
<protein>
    <submittedName>
        <fullName evidence="2">Uncharacterized protein</fullName>
    </submittedName>
</protein>
<gene>
    <name evidence="2" type="ORF">E2C01_004852</name>
</gene>
<accession>A0A5B7CU33</accession>
<proteinExistence type="predicted"/>
<dbReference type="AlphaFoldDB" id="A0A5B7CU33"/>
<name>A0A5B7CU33_PORTR</name>
<sequence length="111" mass="12394">MKPDLTSPAQHTTDTAHHSHAAQHNNTEPMNAKRIKLLIRFLRSGRVVTAILASNPRGHFLCCKARFIPIFRTHFHDSNFHYSGSGASQCTQGSCDTAIHTITANETLEHY</sequence>
<evidence type="ECO:0000256" key="1">
    <source>
        <dbReference type="SAM" id="MobiDB-lite"/>
    </source>
</evidence>